<feature type="compositionally biased region" description="Low complexity" evidence="1">
    <location>
        <begin position="725"/>
        <end position="744"/>
    </location>
</feature>
<feature type="domain" description="TNT" evidence="2">
    <location>
        <begin position="854"/>
        <end position="937"/>
    </location>
</feature>
<dbReference type="InterPro" id="IPR036170">
    <property type="entry name" value="YezG-like_sf"/>
</dbReference>
<feature type="compositionally biased region" description="Pro residues" evidence="1">
    <location>
        <begin position="669"/>
        <end position="682"/>
    </location>
</feature>
<protein>
    <recommendedName>
        <fullName evidence="2">TNT domain-containing protein</fullName>
    </recommendedName>
</protein>
<sequence length="951" mass="102196">MSRPTAISPEEQEQIARRIGVLLLQEAPEDWQQITVEYRATGEYHDLLAEVTSQDGASRPWEPPEELNGIFGHLREGMYRPDVGTWLSALYTVERPSSYRIDINFDEEPQWPQPLPAEAYVEELNRYPRSEDNIPEWMSARLGRAPETGAAADEREVPPSTAEHPAPPPPAASAADPGEEPGERPDLAVARVFDDEDEQGRPLVHGRPPLAPQESEPLRRYLENAPIVLAAEYNTPDRLDPNRSEAIPDSWHSDGSWVWPTAVPYYLSQYGVPPQPELLQHIRSNGFNVADLDPAVREAAEEAARAAEEAEEEREFDTAEQRPDEQAQRWQDADDRPTATTEAVAAAPANDPVPSEVYFDEQPVHGEGAGLYDHPVLEEQHTGASVAPVPEPPAEETPFDSGDSLERRNDEAGPDHEEHAEQRWETSSPGEAVTATRHGLGDELEEDPEIIFGQFRQRLDELGLDTNDYRLGGRSESVWSLFDEAADWVVSPPDGDGEPMRFARPEQACAYLLGSLLLNETGEERIAAPPEPELRSAPEEPISEPREEQLLADSQSDSEDLLPTGEAPSEPSTDPEPEPQRTDASPIGDLPRRTPGAEEGSPPAQEGNFLFTATEARPEHDEPGSAASEEDLAAESAPDPADATPPQPAPEESPIRTGEAPLVEDDPGATPPPGQMPPPLPKRPGRSEQPEQPGPAPQQGAPEQAGPAAQPEQPQQPAGPPPGAQPAAGAQPPQATPGQEGQRPGPVPPGGAPPPPGAPNPQARPQQPGVPGGPMGQPAPGQPGPGQPPGQVPNGYAPGGQPQAPPNGQVPGGQPQAGPTGTAQPGHPGTDQPIQPLRGEPPLTLYRNRQNTVLQPGTELDRFGDPDGNVMYAIRTPYNQRSLPPQWAGRNYFAYRVQRPVQVLSGTAVPWFEQPGGGTAYVLPASVDELLGDGTLVALSGNEAARPPMEG</sequence>
<dbReference type="Proteomes" id="UP000029737">
    <property type="component" value="Unassembled WGS sequence"/>
</dbReference>
<feature type="region of interest" description="Disordered" evidence="1">
    <location>
        <begin position="198"/>
        <end position="218"/>
    </location>
</feature>
<reference evidence="3 4" key="1">
    <citation type="journal article" date="2014" name="PLoS ONE">
        <title>Identification and Characterization of a New Erythromycin Biosynthetic Gene Cluster in Actinopolyspora erythraea YIM90600, a Novel Erythronolide-Producing Halophilic Actinomycete Isolated from Salt Field.</title>
        <authorList>
            <person name="Chen D."/>
            <person name="Feng J."/>
            <person name="Huang L."/>
            <person name="Zhang Q."/>
            <person name="Wu J."/>
            <person name="Zhu X."/>
            <person name="Duan Y."/>
            <person name="Xu Z."/>
        </authorList>
    </citation>
    <scope>NUCLEOTIDE SEQUENCE [LARGE SCALE GENOMIC DNA]</scope>
    <source>
        <strain evidence="3 4">YIM90600</strain>
    </source>
</reference>
<evidence type="ECO:0000313" key="3">
    <source>
        <dbReference type="EMBL" id="KGI82222.1"/>
    </source>
</evidence>
<feature type="compositionally biased region" description="Basic and acidic residues" evidence="1">
    <location>
        <begin position="522"/>
        <end position="549"/>
    </location>
</feature>
<dbReference type="RefSeq" id="WP_043570647.1">
    <property type="nucleotide sequence ID" value="NZ_KN214174.1"/>
</dbReference>
<dbReference type="EMBL" id="JPMV01000012">
    <property type="protein sequence ID" value="KGI82222.1"/>
    <property type="molecule type" value="Genomic_DNA"/>
</dbReference>
<gene>
    <name evidence="3" type="ORF">IL38_05625</name>
</gene>
<feature type="compositionally biased region" description="Basic and acidic residues" evidence="1">
    <location>
        <begin position="294"/>
        <end position="308"/>
    </location>
</feature>
<feature type="compositionally biased region" description="Low complexity" evidence="1">
    <location>
        <begin position="338"/>
        <end position="354"/>
    </location>
</feature>
<organism evidence="3 4">
    <name type="scientific">Actinopolyspora erythraea</name>
    <dbReference type="NCBI Taxonomy" id="414996"/>
    <lineage>
        <taxon>Bacteria</taxon>
        <taxon>Bacillati</taxon>
        <taxon>Actinomycetota</taxon>
        <taxon>Actinomycetes</taxon>
        <taxon>Actinopolysporales</taxon>
        <taxon>Actinopolysporaceae</taxon>
        <taxon>Actinopolyspora</taxon>
    </lineage>
</organism>
<feature type="compositionally biased region" description="Low complexity" evidence="1">
    <location>
        <begin position="697"/>
        <end position="716"/>
    </location>
</feature>
<proteinExistence type="predicted"/>
<feature type="compositionally biased region" description="Low complexity" evidence="1">
    <location>
        <begin position="792"/>
        <end position="826"/>
    </location>
</feature>
<accession>A0ABR4X6G1</accession>
<dbReference type="PANTHER" id="PTHR42059:SF1">
    <property type="entry name" value="TNT DOMAIN-CONTAINING PROTEIN"/>
    <property type="match status" value="1"/>
</dbReference>
<feature type="compositionally biased region" description="Low complexity" evidence="1">
    <location>
        <begin position="760"/>
        <end position="769"/>
    </location>
</feature>
<evidence type="ECO:0000256" key="1">
    <source>
        <dbReference type="SAM" id="MobiDB-lite"/>
    </source>
</evidence>
<dbReference type="Pfam" id="PF14021">
    <property type="entry name" value="TNT"/>
    <property type="match status" value="1"/>
</dbReference>
<feature type="region of interest" description="Disordered" evidence="1">
    <location>
        <begin position="147"/>
        <end position="184"/>
    </location>
</feature>
<feature type="region of interest" description="Disordered" evidence="1">
    <location>
        <begin position="522"/>
        <end position="843"/>
    </location>
</feature>
<comment type="caution">
    <text evidence="3">The sequence shown here is derived from an EMBL/GenBank/DDBJ whole genome shotgun (WGS) entry which is preliminary data.</text>
</comment>
<feature type="compositionally biased region" description="Basic and acidic residues" evidence="1">
    <location>
        <begin position="316"/>
        <end position="337"/>
    </location>
</feature>
<dbReference type="InterPro" id="IPR053024">
    <property type="entry name" value="Fungal_surface_NADase"/>
</dbReference>
<feature type="region of interest" description="Disordered" evidence="1">
    <location>
        <begin position="294"/>
        <end position="446"/>
    </location>
</feature>
<feature type="compositionally biased region" description="Basic and acidic residues" evidence="1">
    <location>
        <begin position="404"/>
        <end position="424"/>
    </location>
</feature>
<dbReference type="InterPro" id="IPR025331">
    <property type="entry name" value="TNT"/>
</dbReference>
<name>A0ABR4X6G1_9ACTN</name>
<feature type="compositionally biased region" description="Pro residues" evidence="1">
    <location>
        <begin position="745"/>
        <end position="759"/>
    </location>
</feature>
<feature type="compositionally biased region" description="Pro residues" evidence="1">
    <location>
        <begin position="780"/>
        <end position="791"/>
    </location>
</feature>
<evidence type="ECO:0000259" key="2">
    <source>
        <dbReference type="Pfam" id="PF14021"/>
    </source>
</evidence>
<dbReference type="PANTHER" id="PTHR42059">
    <property type="entry name" value="TNT DOMAIN-CONTAINING PROTEIN"/>
    <property type="match status" value="1"/>
</dbReference>
<dbReference type="SUPFAM" id="SSF160424">
    <property type="entry name" value="BH3703-like"/>
    <property type="match status" value="1"/>
</dbReference>
<keyword evidence="4" id="KW-1185">Reference proteome</keyword>
<evidence type="ECO:0000313" key="4">
    <source>
        <dbReference type="Proteomes" id="UP000029737"/>
    </source>
</evidence>